<evidence type="ECO:0000256" key="5">
    <source>
        <dbReference type="ARBA" id="ARBA00022741"/>
    </source>
</evidence>
<evidence type="ECO:0000313" key="10">
    <source>
        <dbReference type="Proteomes" id="UP000029448"/>
    </source>
</evidence>
<dbReference type="InterPro" id="IPR011009">
    <property type="entry name" value="Kinase-like_dom_sf"/>
</dbReference>
<keyword evidence="5" id="KW-0547">Nucleotide-binding</keyword>
<protein>
    <recommendedName>
        <fullName evidence="3">S-methyl-5-thioribose kinase</fullName>
        <ecNumber evidence="3">2.7.1.100</ecNumber>
    </recommendedName>
</protein>
<dbReference type="PATRIC" id="fig|104102.7.peg.2226"/>
<comment type="subunit">
    <text evidence="2">Homodimer.</text>
</comment>
<evidence type="ECO:0000256" key="2">
    <source>
        <dbReference type="ARBA" id="ARBA00011738"/>
    </source>
</evidence>
<reference evidence="9 10" key="1">
    <citation type="submission" date="2014-06" db="EMBL/GenBank/DDBJ databases">
        <title>Functional and comparative genomic analyses of the Drosophila gut microbiota identify candidate symbiosis factors.</title>
        <authorList>
            <person name="Newell P.D."/>
            <person name="Chaston J.M."/>
            <person name="Douglas A.E."/>
        </authorList>
    </citation>
    <scope>NUCLEOTIDE SEQUENCE [LARGE SCALE GENOMIC DNA]</scope>
    <source>
        <strain evidence="9 10">DmCS_006</strain>
    </source>
</reference>
<evidence type="ECO:0000313" key="9">
    <source>
        <dbReference type="EMBL" id="KGB22669.1"/>
    </source>
</evidence>
<feature type="domain" description="Aminoglycoside phosphotransferase" evidence="8">
    <location>
        <begin position="62"/>
        <end position="296"/>
    </location>
</feature>
<evidence type="ECO:0000256" key="6">
    <source>
        <dbReference type="ARBA" id="ARBA00022777"/>
    </source>
</evidence>
<dbReference type="NCBIfam" id="TIGR01767">
    <property type="entry name" value="MTRK"/>
    <property type="match status" value="1"/>
</dbReference>
<keyword evidence="7" id="KW-0067">ATP-binding</keyword>
<dbReference type="Gene3D" id="3.30.200.20">
    <property type="entry name" value="Phosphorylase Kinase, domain 1"/>
    <property type="match status" value="1"/>
</dbReference>
<dbReference type="EC" id="2.7.1.100" evidence="3"/>
<keyword evidence="10" id="KW-1185">Reference proteome</keyword>
<evidence type="ECO:0000256" key="4">
    <source>
        <dbReference type="ARBA" id="ARBA00022679"/>
    </source>
</evidence>
<keyword evidence="6 9" id="KW-0418">Kinase</keyword>
<evidence type="ECO:0000256" key="1">
    <source>
        <dbReference type="ARBA" id="ARBA00010165"/>
    </source>
</evidence>
<evidence type="ECO:0000256" key="7">
    <source>
        <dbReference type="ARBA" id="ARBA00022840"/>
    </source>
</evidence>
<gene>
    <name evidence="9" type="ORF">AtDm6_2250</name>
</gene>
<dbReference type="InterPro" id="IPR009212">
    <property type="entry name" value="Methylthioribose_kinase"/>
</dbReference>
<dbReference type="Pfam" id="PF01636">
    <property type="entry name" value="APH"/>
    <property type="match status" value="1"/>
</dbReference>
<dbReference type="PIRSF" id="PIRSF031134">
    <property type="entry name" value="MTRK"/>
    <property type="match status" value="1"/>
</dbReference>
<dbReference type="PANTHER" id="PTHR34273">
    <property type="entry name" value="METHYLTHIORIBOSE KINASE"/>
    <property type="match status" value="1"/>
</dbReference>
<dbReference type="SUPFAM" id="SSF56112">
    <property type="entry name" value="Protein kinase-like (PK-like)"/>
    <property type="match status" value="1"/>
</dbReference>
<dbReference type="InterPro" id="IPR002575">
    <property type="entry name" value="Aminoglycoside_PTrfase"/>
</dbReference>
<dbReference type="GO" id="GO:0009086">
    <property type="term" value="P:methionine biosynthetic process"/>
    <property type="evidence" value="ECO:0007669"/>
    <property type="project" value="InterPro"/>
</dbReference>
<dbReference type="PANTHER" id="PTHR34273:SF2">
    <property type="entry name" value="METHYLTHIORIBOSE KINASE"/>
    <property type="match status" value="1"/>
</dbReference>
<evidence type="ECO:0000256" key="3">
    <source>
        <dbReference type="ARBA" id="ARBA00012128"/>
    </source>
</evidence>
<dbReference type="Proteomes" id="UP000029448">
    <property type="component" value="Unassembled WGS sequence"/>
</dbReference>
<evidence type="ECO:0000259" key="8">
    <source>
        <dbReference type="Pfam" id="PF01636"/>
    </source>
</evidence>
<proteinExistence type="inferred from homology"/>
<comment type="caution">
    <text evidence="9">The sequence shown here is derived from an EMBL/GenBank/DDBJ whole genome shotgun (WGS) entry which is preliminary data.</text>
</comment>
<sequence>MSDTVRQPGNSPAVFLSDVQDKDSMTTQNTAYRTLDAEGVRSYVASLPTIAARLGSAPETWTIREVSDGNLNMVFLAEGSNGGVCLKQALPHVRVDPSWKMPLDRTFFEAAYLRNVFPHVPDLTTECLHFDPEQFILIVKSLSGHTVLRTALMNRPVNPEIAARIGRFVAHSTFATSLLAAPFEPVMDRRICFARNQTLTRITVDLVLTDPYHNHPRNHWAEPGLTPVVDAIRADENVLARIDSLRLRFLSCPQALLHGDLHTGSIMTTEDDTRVIDGEFAIYGPIGFDAGLFVANLVLSLFATPDTAATHLHKQMITLFWGSFTEHFLHLWNTQPTPSDPAALYYAPTQGGISEREKTLFLESIFQDMVGYCGAEIIRRIIGYAHVADFSVLLNTETQEARKKQALLFAKKCLDQKHLFKNISDFLTSLSAD</sequence>
<dbReference type="Gene3D" id="3.90.1200.10">
    <property type="match status" value="1"/>
</dbReference>
<dbReference type="GO" id="GO:0005524">
    <property type="term" value="F:ATP binding"/>
    <property type="evidence" value="ECO:0007669"/>
    <property type="project" value="UniProtKB-KW"/>
</dbReference>
<dbReference type="GO" id="GO:0046522">
    <property type="term" value="F:S-methyl-5-thioribose kinase activity"/>
    <property type="evidence" value="ECO:0007669"/>
    <property type="project" value="UniProtKB-EC"/>
</dbReference>
<name>A0A094YPZ0_9PROT</name>
<organism evidence="9 10">
    <name type="scientific">Acetobacter tropicalis</name>
    <dbReference type="NCBI Taxonomy" id="104102"/>
    <lineage>
        <taxon>Bacteria</taxon>
        <taxon>Pseudomonadati</taxon>
        <taxon>Pseudomonadota</taxon>
        <taxon>Alphaproteobacteria</taxon>
        <taxon>Acetobacterales</taxon>
        <taxon>Acetobacteraceae</taxon>
        <taxon>Acetobacter</taxon>
    </lineage>
</organism>
<accession>A0A094YPZ0</accession>
<keyword evidence="4 9" id="KW-0808">Transferase</keyword>
<dbReference type="AlphaFoldDB" id="A0A094YPZ0"/>
<dbReference type="STRING" id="104102.AtDm6_2250"/>
<comment type="similarity">
    <text evidence="1">Belongs to the methylthioribose kinase family.</text>
</comment>
<dbReference type="EMBL" id="JOKM01000075">
    <property type="protein sequence ID" value="KGB22669.1"/>
    <property type="molecule type" value="Genomic_DNA"/>
</dbReference>